<dbReference type="AlphaFoldDB" id="A0A8D4MYD7"/>
<evidence type="ECO:0000313" key="3">
    <source>
        <dbReference type="Proteomes" id="UP000265864"/>
    </source>
</evidence>
<evidence type="ECO:0000256" key="1">
    <source>
        <dbReference type="SAM" id="MobiDB-lite"/>
    </source>
</evidence>
<reference evidence="2 3" key="1">
    <citation type="submission" date="2018-09" db="EMBL/GenBank/DDBJ databases">
        <title>Yersinia kristensenii subsp. rochesterensis subsp. nov., Isolated from Human Feces.</title>
        <authorList>
            <person name="Cunningham S.A."/>
            <person name="Jeraldo P."/>
            <person name="Patel R."/>
        </authorList>
    </citation>
    <scope>NUCLEOTIDE SEQUENCE [LARGE SCALE GENOMIC DNA]</scope>
    <source>
        <strain evidence="2 3">ATCC BAA-2637</strain>
    </source>
</reference>
<proteinExistence type="predicted"/>
<feature type="region of interest" description="Disordered" evidence="1">
    <location>
        <begin position="64"/>
        <end position="89"/>
    </location>
</feature>
<feature type="compositionally biased region" description="Polar residues" evidence="1">
    <location>
        <begin position="64"/>
        <end position="73"/>
    </location>
</feature>
<evidence type="ECO:0000313" key="2">
    <source>
        <dbReference type="EMBL" id="AYD42474.1"/>
    </source>
</evidence>
<protein>
    <submittedName>
        <fullName evidence="2">Uncharacterized protein</fullName>
    </submittedName>
</protein>
<dbReference type="EMBL" id="CP032482">
    <property type="protein sequence ID" value="AYD42474.1"/>
    <property type="molecule type" value="Genomic_DNA"/>
</dbReference>
<dbReference type="Proteomes" id="UP000265864">
    <property type="component" value="Chromosome"/>
</dbReference>
<organism evidence="2 3">
    <name type="scientific">Yersinia rochesterensis</name>
    <dbReference type="NCBI Taxonomy" id="1604335"/>
    <lineage>
        <taxon>Bacteria</taxon>
        <taxon>Pseudomonadati</taxon>
        <taxon>Pseudomonadota</taxon>
        <taxon>Gammaproteobacteria</taxon>
        <taxon>Enterobacterales</taxon>
        <taxon>Yersiniaceae</taxon>
        <taxon>Yersinia</taxon>
    </lineage>
</organism>
<gene>
    <name evidence="2" type="ORF">DXZ79_01100</name>
</gene>
<accession>A0A8D4MYD7</accession>
<name>A0A8D4MYD7_9GAMM</name>
<sequence>MTGVTNLRGADLNAACSGLAEARPMDGPSSESSQHICSLKYDRYNIALFTLDYSQPLLRIFDQNEANHPTNSGAVEPASPAVTASESQS</sequence>